<evidence type="ECO:0000313" key="2">
    <source>
        <dbReference type="Proteomes" id="UP000190648"/>
    </source>
</evidence>
<dbReference type="EMBL" id="LSYS01004732">
    <property type="protein sequence ID" value="OPJ79019.1"/>
    <property type="molecule type" value="Genomic_DNA"/>
</dbReference>
<proteinExistence type="predicted"/>
<keyword evidence="2" id="KW-1185">Reference proteome</keyword>
<sequence length="184" mass="20277">MLVNMGRRALCCYENNLQNLGHQCQLAPKSAGNAQMLDALTAHVHTPIADAIIINLAFSNTLTLLNGIINILFLSGNGSNDTCFTTPVMARAPDSDMGLSGCAFAMNFSSNTILMYEKQYTITALRIILLFNSRCPRSQSRILGFRRRGFTCSRCSGSETEKWVSMKVIIQQGEGTEAAMWDRI</sequence>
<evidence type="ECO:0000313" key="1">
    <source>
        <dbReference type="EMBL" id="OPJ79019.1"/>
    </source>
</evidence>
<dbReference type="AlphaFoldDB" id="A0A1V4K3I5"/>
<dbReference type="Proteomes" id="UP000190648">
    <property type="component" value="Unassembled WGS sequence"/>
</dbReference>
<comment type="caution">
    <text evidence="1">The sequence shown here is derived from an EMBL/GenBank/DDBJ whole genome shotgun (WGS) entry which is preliminary data.</text>
</comment>
<name>A0A1V4K3I5_PATFA</name>
<reference evidence="1 2" key="1">
    <citation type="submission" date="2016-02" db="EMBL/GenBank/DDBJ databases">
        <title>Band-tailed pigeon sequencing and assembly.</title>
        <authorList>
            <person name="Soares A.E."/>
            <person name="Novak B.J."/>
            <person name="Rice E.S."/>
            <person name="O'Connell B."/>
            <person name="Chang D."/>
            <person name="Weber S."/>
            <person name="Shapiro B."/>
        </authorList>
    </citation>
    <scope>NUCLEOTIDE SEQUENCE [LARGE SCALE GENOMIC DNA]</scope>
    <source>
        <strain evidence="1">BTP2013</strain>
        <tissue evidence="1">Blood</tissue>
    </source>
</reference>
<protein>
    <submittedName>
        <fullName evidence="1">Uncharacterized protein</fullName>
    </submittedName>
</protein>
<accession>A0A1V4K3I5</accession>
<gene>
    <name evidence="1" type="ORF">AV530_004971</name>
</gene>
<organism evidence="1 2">
    <name type="scientific">Patagioenas fasciata monilis</name>
    <dbReference type="NCBI Taxonomy" id="372326"/>
    <lineage>
        <taxon>Eukaryota</taxon>
        <taxon>Metazoa</taxon>
        <taxon>Chordata</taxon>
        <taxon>Craniata</taxon>
        <taxon>Vertebrata</taxon>
        <taxon>Euteleostomi</taxon>
        <taxon>Archelosauria</taxon>
        <taxon>Archosauria</taxon>
        <taxon>Dinosauria</taxon>
        <taxon>Saurischia</taxon>
        <taxon>Theropoda</taxon>
        <taxon>Coelurosauria</taxon>
        <taxon>Aves</taxon>
        <taxon>Neognathae</taxon>
        <taxon>Neoaves</taxon>
        <taxon>Columbimorphae</taxon>
        <taxon>Columbiformes</taxon>
        <taxon>Columbidae</taxon>
        <taxon>Patagioenas</taxon>
    </lineage>
</organism>